<evidence type="ECO:0000313" key="3">
    <source>
        <dbReference type="Proteomes" id="UP000238007"/>
    </source>
</evidence>
<organism evidence="2 3">
    <name type="scientific">Yoonia maritima</name>
    <dbReference type="NCBI Taxonomy" id="1435347"/>
    <lineage>
        <taxon>Bacteria</taxon>
        <taxon>Pseudomonadati</taxon>
        <taxon>Pseudomonadota</taxon>
        <taxon>Alphaproteobacteria</taxon>
        <taxon>Rhodobacterales</taxon>
        <taxon>Paracoccaceae</taxon>
        <taxon>Yoonia</taxon>
    </lineage>
</organism>
<keyword evidence="1" id="KW-0732">Signal</keyword>
<accession>A0A2T0VY52</accession>
<dbReference type="EMBL" id="PVTP01000006">
    <property type="protein sequence ID" value="PRY77158.1"/>
    <property type="molecule type" value="Genomic_DNA"/>
</dbReference>
<feature type="signal peptide" evidence="1">
    <location>
        <begin position="1"/>
        <end position="22"/>
    </location>
</feature>
<evidence type="ECO:0000256" key="1">
    <source>
        <dbReference type="SAM" id="SignalP"/>
    </source>
</evidence>
<name>A0A2T0VY52_9RHOB</name>
<dbReference type="AlphaFoldDB" id="A0A2T0VY52"/>
<sequence length="204" mass="23177">MSKMRMTLIAALFLGQPAFVFAEDYSDPTWPCVQRKVEQLSLGLMWPHQAPENEAVQDLTPAAATLVDTLVLRRVSIDEVEDITADFAATNAQLTQDDYTAIFQAIFNRINRDRTDIIAGIGRYSLSQIDLATRIETARIDMDNEMAKQDPDFDKVDALEEQLDWDQRIYRDRAQSLLYVCETPVILEKRAYAIAQTLSHHLPG</sequence>
<keyword evidence="3" id="KW-1185">Reference proteome</keyword>
<dbReference type="RefSeq" id="WP_243394502.1">
    <property type="nucleotide sequence ID" value="NZ_PVTP01000006.1"/>
</dbReference>
<feature type="chain" id="PRO_5015591018" evidence="1">
    <location>
        <begin position="23"/>
        <end position="204"/>
    </location>
</feature>
<protein>
    <submittedName>
        <fullName evidence="2">Uncharacterized protein</fullName>
    </submittedName>
</protein>
<proteinExistence type="predicted"/>
<dbReference type="Proteomes" id="UP000238007">
    <property type="component" value="Unassembled WGS sequence"/>
</dbReference>
<comment type="caution">
    <text evidence="2">The sequence shown here is derived from an EMBL/GenBank/DDBJ whole genome shotgun (WGS) entry which is preliminary data.</text>
</comment>
<reference evidence="2 3" key="1">
    <citation type="submission" date="2018-03" db="EMBL/GenBank/DDBJ databases">
        <title>Genomic Encyclopedia of Archaeal and Bacterial Type Strains, Phase II (KMG-II): from individual species to whole genera.</title>
        <authorList>
            <person name="Goeker M."/>
        </authorList>
    </citation>
    <scope>NUCLEOTIDE SEQUENCE [LARGE SCALE GENOMIC DNA]</scope>
    <source>
        <strain evidence="2 3">DSM 101533</strain>
    </source>
</reference>
<gene>
    <name evidence="2" type="ORF">CLV80_1062</name>
</gene>
<evidence type="ECO:0000313" key="2">
    <source>
        <dbReference type="EMBL" id="PRY77158.1"/>
    </source>
</evidence>